<feature type="transmembrane region" description="Helical" evidence="15">
    <location>
        <begin position="276"/>
        <end position="297"/>
    </location>
</feature>
<organism evidence="17 18">
    <name type="scientific">Avrilella dinanensis</name>
    <dbReference type="NCBI Taxonomy" id="2008672"/>
    <lineage>
        <taxon>Bacteria</taxon>
        <taxon>Pseudomonadati</taxon>
        <taxon>Bacteroidota</taxon>
        <taxon>Flavobacteriia</taxon>
        <taxon>Flavobacteriales</taxon>
        <taxon>Flavobacteriaceae</taxon>
        <taxon>Avrilella</taxon>
    </lineage>
</organism>
<evidence type="ECO:0000256" key="1">
    <source>
        <dbReference type="ARBA" id="ARBA00004651"/>
    </source>
</evidence>
<feature type="transmembrane region" description="Helical" evidence="15">
    <location>
        <begin position="642"/>
        <end position="667"/>
    </location>
</feature>
<reference evidence="17 18" key="1">
    <citation type="submission" date="2017-06" db="EMBL/GenBank/DDBJ databases">
        <title>Description of Avrilella dinanensis gen. nov. sp. nov.</title>
        <authorList>
            <person name="Leyer C."/>
            <person name="Sassi M."/>
            <person name="Minet J."/>
            <person name="Kayal S."/>
            <person name="Cattoir V."/>
        </authorList>
    </citation>
    <scope>NUCLEOTIDE SEQUENCE [LARGE SCALE GENOMIC DNA]</scope>
    <source>
        <strain evidence="17 18">UR159</strain>
    </source>
</reference>
<evidence type="ECO:0000313" key="18">
    <source>
        <dbReference type="Proteomes" id="UP000231960"/>
    </source>
</evidence>
<keyword evidence="5 15" id="KW-0812">Transmembrane</keyword>
<dbReference type="PROSITE" id="PS51711">
    <property type="entry name" value="G_FEOB"/>
    <property type="match status" value="1"/>
</dbReference>
<dbReference type="CDD" id="cd01879">
    <property type="entry name" value="FeoB"/>
    <property type="match status" value="1"/>
</dbReference>
<comment type="function">
    <text evidence="15">Probable transporter of a GTP-driven Fe(2+) uptake system.</text>
</comment>
<dbReference type="EMBL" id="NIPO01000001">
    <property type="protein sequence ID" value="PJR03316.1"/>
    <property type="molecule type" value="Genomic_DNA"/>
</dbReference>
<evidence type="ECO:0000313" key="17">
    <source>
        <dbReference type="EMBL" id="PJR03316.1"/>
    </source>
</evidence>
<evidence type="ECO:0000256" key="2">
    <source>
        <dbReference type="ARBA" id="ARBA00022448"/>
    </source>
</evidence>
<comment type="caution">
    <text evidence="17">The sequence shown here is derived from an EMBL/GenBank/DDBJ whole genome shotgun (WGS) entry which is preliminary data.</text>
</comment>
<dbReference type="InterPro" id="IPR050860">
    <property type="entry name" value="FeoB_GTPase"/>
</dbReference>
<feature type="transmembrane region" description="Helical" evidence="15">
    <location>
        <begin position="505"/>
        <end position="526"/>
    </location>
</feature>
<dbReference type="GO" id="GO:0015093">
    <property type="term" value="F:ferrous iron transmembrane transporter activity"/>
    <property type="evidence" value="ECO:0007669"/>
    <property type="project" value="UniProtKB-UniRule"/>
</dbReference>
<feature type="transmembrane region" description="Helical" evidence="15">
    <location>
        <begin position="679"/>
        <end position="700"/>
    </location>
</feature>
<dbReference type="InterPro" id="IPR003373">
    <property type="entry name" value="Fe2_transport_prot-B"/>
</dbReference>
<dbReference type="NCBIfam" id="TIGR00437">
    <property type="entry name" value="feoB"/>
    <property type="match status" value="1"/>
</dbReference>
<feature type="binding site" evidence="13">
    <location>
        <begin position="57"/>
        <end position="60"/>
    </location>
    <ligand>
        <name>GTP</name>
        <dbReference type="ChEBI" id="CHEBI:37565"/>
        <label>1</label>
    </ligand>
</feature>
<feature type="binding site" evidence="14">
    <location>
        <position position="24"/>
    </location>
    <ligand>
        <name>Mg(2+)</name>
        <dbReference type="ChEBI" id="CHEBI:18420"/>
        <label>2</label>
    </ligand>
</feature>
<feature type="binding site" evidence="14">
    <location>
        <position position="22"/>
    </location>
    <ligand>
        <name>Mg(2+)</name>
        <dbReference type="ChEBI" id="CHEBI:18420"/>
        <label>1</label>
    </ligand>
</feature>
<evidence type="ECO:0000256" key="11">
    <source>
        <dbReference type="ARBA" id="ARBA00023136"/>
    </source>
</evidence>
<keyword evidence="2 15" id="KW-0813">Transport</keyword>
<dbReference type="PANTHER" id="PTHR43185">
    <property type="entry name" value="FERROUS IRON TRANSPORT PROTEIN B"/>
    <property type="match status" value="1"/>
</dbReference>
<evidence type="ECO:0000256" key="5">
    <source>
        <dbReference type="ARBA" id="ARBA00022692"/>
    </source>
</evidence>
<dbReference type="Pfam" id="PF02421">
    <property type="entry name" value="FeoB_N"/>
    <property type="match status" value="1"/>
</dbReference>
<keyword evidence="7 15" id="KW-1133">Transmembrane helix</keyword>
<keyword evidence="11 15" id="KW-0472">Membrane</keyword>
<feature type="binding site" evidence="14">
    <location>
        <position position="25"/>
    </location>
    <ligand>
        <name>Mg(2+)</name>
        <dbReference type="ChEBI" id="CHEBI:18420"/>
        <label>2</label>
    </ligand>
</feature>
<keyword evidence="14" id="KW-0460">Magnesium</keyword>
<evidence type="ECO:0000256" key="14">
    <source>
        <dbReference type="PIRSR" id="PIRSR603373-2"/>
    </source>
</evidence>
<evidence type="ECO:0000256" key="12">
    <source>
        <dbReference type="NCBIfam" id="TIGR00437"/>
    </source>
</evidence>
<name>A0A2M9R371_9FLAO</name>
<keyword evidence="3" id="KW-1003">Cell membrane</keyword>
<comment type="caution">
    <text evidence="15">Lacks conserved residue(s) required for the propagation of feature annotation.</text>
</comment>
<feature type="binding site" evidence="13">
    <location>
        <begin position="10"/>
        <end position="17"/>
    </location>
    <ligand>
        <name>GTP</name>
        <dbReference type="ChEBI" id="CHEBI:37565"/>
        <label>1</label>
    </ligand>
</feature>
<feature type="transmembrane region" description="Helical" evidence="15">
    <location>
        <begin position="332"/>
        <end position="356"/>
    </location>
</feature>
<dbReference type="InterPro" id="IPR011640">
    <property type="entry name" value="Fe2_transport_prot_B_C"/>
</dbReference>
<keyword evidence="4 15" id="KW-0410">Iron transport</keyword>
<dbReference type="NCBIfam" id="TIGR00231">
    <property type="entry name" value="small_GTP"/>
    <property type="match status" value="1"/>
</dbReference>
<dbReference type="RefSeq" id="WP_100676885.1">
    <property type="nucleotide sequence ID" value="NZ_NIPO01000001.1"/>
</dbReference>
<evidence type="ECO:0000256" key="8">
    <source>
        <dbReference type="ARBA" id="ARBA00023004"/>
    </source>
</evidence>
<accession>A0A2M9R371</accession>
<dbReference type="InterPro" id="IPR011642">
    <property type="entry name" value="Gate_dom"/>
</dbReference>
<dbReference type="InterPro" id="IPR027417">
    <property type="entry name" value="P-loop_NTPase"/>
</dbReference>
<evidence type="ECO:0000256" key="7">
    <source>
        <dbReference type="ARBA" id="ARBA00022989"/>
    </source>
</evidence>
<dbReference type="PRINTS" id="PR00326">
    <property type="entry name" value="GTP1OBG"/>
</dbReference>
<dbReference type="InterPro" id="IPR005225">
    <property type="entry name" value="Small_GTP-bd"/>
</dbReference>
<keyword evidence="9" id="KW-0406">Ion transport</keyword>
<evidence type="ECO:0000256" key="3">
    <source>
        <dbReference type="ARBA" id="ARBA00022475"/>
    </source>
</evidence>
<dbReference type="Pfam" id="PF07670">
    <property type="entry name" value="Gate"/>
    <property type="match status" value="2"/>
</dbReference>
<dbReference type="GO" id="GO:0005886">
    <property type="term" value="C:plasma membrane"/>
    <property type="evidence" value="ECO:0007669"/>
    <property type="project" value="UniProtKB-SubCell"/>
</dbReference>
<feature type="binding site" evidence="14">
    <location>
        <position position="21"/>
    </location>
    <ligand>
        <name>Mg(2+)</name>
        <dbReference type="ChEBI" id="CHEBI:18420"/>
        <label>2</label>
    </ligand>
</feature>
<dbReference type="GO" id="GO:0005525">
    <property type="term" value="F:GTP binding"/>
    <property type="evidence" value="ECO:0007669"/>
    <property type="project" value="UniProtKB-KW"/>
</dbReference>
<proteinExistence type="inferred from homology"/>
<dbReference type="PANTHER" id="PTHR43185:SF1">
    <property type="entry name" value="FE(2+) TRANSPORTER FEOB"/>
    <property type="match status" value="1"/>
</dbReference>
<keyword evidence="8 15" id="KW-0408">Iron</keyword>
<feature type="transmembrane region" description="Helical" evidence="15">
    <location>
        <begin position="410"/>
        <end position="436"/>
    </location>
</feature>
<keyword evidence="14" id="KW-0479">Metal-binding</keyword>
<dbReference type="SUPFAM" id="SSF52540">
    <property type="entry name" value="P-loop containing nucleoside triphosphate hydrolases"/>
    <property type="match status" value="1"/>
</dbReference>
<evidence type="ECO:0000256" key="4">
    <source>
        <dbReference type="ARBA" id="ARBA00022496"/>
    </source>
</evidence>
<dbReference type="Proteomes" id="UP000231960">
    <property type="component" value="Unassembled WGS sequence"/>
</dbReference>
<evidence type="ECO:0000256" key="9">
    <source>
        <dbReference type="ARBA" id="ARBA00023065"/>
    </source>
</evidence>
<dbReference type="AlphaFoldDB" id="A0A2M9R371"/>
<dbReference type="OrthoDB" id="9809127at2"/>
<evidence type="ECO:0000256" key="13">
    <source>
        <dbReference type="PIRSR" id="PIRSR603373-1"/>
    </source>
</evidence>
<dbReference type="InterPro" id="IPR006073">
    <property type="entry name" value="GTP-bd"/>
</dbReference>
<protein>
    <recommendedName>
        <fullName evidence="12 15">Ferrous iron transport protein B</fullName>
    </recommendedName>
</protein>
<feature type="transmembrane region" description="Helical" evidence="15">
    <location>
        <begin position="448"/>
        <end position="470"/>
    </location>
</feature>
<evidence type="ECO:0000256" key="15">
    <source>
        <dbReference type="RuleBase" id="RU362098"/>
    </source>
</evidence>
<feature type="binding site" evidence="13">
    <location>
        <begin position="35"/>
        <end position="39"/>
    </location>
    <ligand>
        <name>GTP</name>
        <dbReference type="ChEBI" id="CHEBI:37565"/>
        <label>2</label>
    </ligand>
</feature>
<comment type="similarity">
    <text evidence="15">Belongs to the TRAFAC class TrmE-Era-EngA-EngB-Septin-like GTPase superfamily. FeoB GTPase (TC 9.A.8) family.</text>
</comment>
<sequence length="701" mass="78264">MKSLKIALVGNPNVGKTSIFNALTGLNQHVGNYPGVTIERKAGTTHLTKDIKATVVDLPGTYSINPSSKDEEIALKALYDPNNKDYPDVVVVVVEVENLKRNLLLFTQIKDLGFPTILALNMADQMDKKGISVNVGLLEQKLQTKIVMISARKNEGIDILKQAVLDCDQNVTEKIFDLKSIDAGYFQTLEMLYPNQNPYKVWLTQTKVFAFEGINPLVSSNTELQKNDSEIKRLQHKETIKRYQFINEILKETYVIDTTKAKDFRMRFDRILTHKFWGYVIFMIVMLLIYGSVFELAAYPMDFVDGLFSDLSAWVSSVLPEGKLTGLIADGIIVGLGGVMMFVPQIAILFFLISILEETGYMSRVVFLMDRLMRPFGLNGKSVVPLVSGTACAIPAIMAARNIENPKERLITMLVTPFTTCSARIPVYIIIISLIIPQTYLLGFIPLQALVMTGMYLLGFIGALGAGWVLSKVIKADRKSYFIIEMPTYKLPILKNVLLNMYEKVLSYIVGAGKIILALSVVLWFLGSHGPSDTFGNAEEIVTERHVQQETSAEQLENAIAEYELEHSYIGIIGRTVEPVFRPLGYDWKVSIAVLTSFAAREVFVGNLAVLYNLGADLDVEEDGGRIVDTLAKEKRADGTPVYSFAMGISLLLFYAFAMQCLSTVAITKKETNSWKWTVFQLVFMTGFAYIVSLVAYQILK</sequence>
<keyword evidence="18" id="KW-1185">Reference proteome</keyword>
<dbReference type="Pfam" id="PF07664">
    <property type="entry name" value="FeoB_C"/>
    <property type="match status" value="1"/>
</dbReference>
<dbReference type="InterPro" id="IPR030389">
    <property type="entry name" value="G_FEOB_dom"/>
</dbReference>
<keyword evidence="6 13" id="KW-0547">Nucleotide-binding</keyword>
<evidence type="ECO:0000259" key="16">
    <source>
        <dbReference type="PROSITE" id="PS51711"/>
    </source>
</evidence>
<feature type="binding site" evidence="13">
    <location>
        <begin position="121"/>
        <end position="124"/>
    </location>
    <ligand>
        <name>GTP</name>
        <dbReference type="ChEBI" id="CHEBI:37565"/>
        <label>1</label>
    </ligand>
</feature>
<feature type="domain" description="FeoB-type G" evidence="16">
    <location>
        <begin position="3"/>
        <end position="170"/>
    </location>
</feature>
<evidence type="ECO:0000256" key="10">
    <source>
        <dbReference type="ARBA" id="ARBA00023134"/>
    </source>
</evidence>
<evidence type="ECO:0000256" key="6">
    <source>
        <dbReference type="ARBA" id="ARBA00022741"/>
    </source>
</evidence>
<dbReference type="GO" id="GO:0046872">
    <property type="term" value="F:metal ion binding"/>
    <property type="evidence" value="ECO:0007669"/>
    <property type="project" value="UniProtKB-KW"/>
</dbReference>
<dbReference type="Gene3D" id="3.40.50.300">
    <property type="entry name" value="P-loop containing nucleotide triphosphate hydrolases"/>
    <property type="match status" value="1"/>
</dbReference>
<keyword evidence="10 13" id="KW-0342">GTP-binding</keyword>
<comment type="subcellular location">
    <subcellularLocation>
        <location evidence="15">Cell inner membrane</location>
        <topology evidence="15">Multi-pass membrane protein</topology>
    </subcellularLocation>
    <subcellularLocation>
        <location evidence="1">Cell membrane</location>
        <topology evidence="1">Multi-pass membrane protein</topology>
    </subcellularLocation>
</comment>
<gene>
    <name evidence="17" type="primary">feoB</name>
    <name evidence="17" type="ORF">CDL10_01475</name>
</gene>